<gene>
    <name evidence="2" type="ORF">CONCODRAFT_10952</name>
</gene>
<feature type="signal peptide" evidence="1">
    <location>
        <begin position="1"/>
        <end position="15"/>
    </location>
</feature>
<keyword evidence="1" id="KW-0732">Signal</keyword>
<evidence type="ECO:0000313" key="3">
    <source>
        <dbReference type="Proteomes" id="UP000070444"/>
    </source>
</evidence>
<accession>A0A137NWJ8</accession>
<organism evidence="2 3">
    <name type="scientific">Conidiobolus coronatus (strain ATCC 28846 / CBS 209.66 / NRRL 28638)</name>
    <name type="common">Delacroixia coronata</name>
    <dbReference type="NCBI Taxonomy" id="796925"/>
    <lineage>
        <taxon>Eukaryota</taxon>
        <taxon>Fungi</taxon>
        <taxon>Fungi incertae sedis</taxon>
        <taxon>Zoopagomycota</taxon>
        <taxon>Entomophthoromycotina</taxon>
        <taxon>Entomophthoromycetes</taxon>
        <taxon>Entomophthorales</taxon>
        <taxon>Ancylistaceae</taxon>
        <taxon>Conidiobolus</taxon>
    </lineage>
</organism>
<keyword evidence="3" id="KW-1185">Reference proteome</keyword>
<dbReference type="Proteomes" id="UP000070444">
    <property type="component" value="Unassembled WGS sequence"/>
</dbReference>
<name>A0A137NWJ8_CONC2</name>
<feature type="chain" id="PRO_5012023229" evidence="1">
    <location>
        <begin position="16"/>
        <end position="102"/>
    </location>
</feature>
<evidence type="ECO:0000256" key="1">
    <source>
        <dbReference type="SAM" id="SignalP"/>
    </source>
</evidence>
<sequence length="102" mass="11626">MNLLLLAIFISFTFGRTEFSYFLSSSIYKNGKMYIYETLDEHVLGSGLYVYTLKDGPISDIKPNIINITNADLTYTPLFLNLPPGLPNERSDQLWMLSGLHE</sequence>
<feature type="non-terminal residue" evidence="2">
    <location>
        <position position="102"/>
    </location>
</feature>
<protein>
    <submittedName>
        <fullName evidence="2">Uncharacterized protein</fullName>
    </submittedName>
</protein>
<dbReference type="AlphaFoldDB" id="A0A137NWJ8"/>
<reference evidence="2 3" key="1">
    <citation type="journal article" date="2015" name="Genome Biol. Evol.">
        <title>Phylogenomic analyses indicate that early fungi evolved digesting cell walls of algal ancestors of land plants.</title>
        <authorList>
            <person name="Chang Y."/>
            <person name="Wang S."/>
            <person name="Sekimoto S."/>
            <person name="Aerts A.L."/>
            <person name="Choi C."/>
            <person name="Clum A."/>
            <person name="LaButti K.M."/>
            <person name="Lindquist E.A."/>
            <person name="Yee Ngan C."/>
            <person name="Ohm R.A."/>
            <person name="Salamov A.A."/>
            <person name="Grigoriev I.V."/>
            <person name="Spatafora J.W."/>
            <person name="Berbee M.L."/>
        </authorList>
    </citation>
    <scope>NUCLEOTIDE SEQUENCE [LARGE SCALE GENOMIC DNA]</scope>
    <source>
        <strain evidence="2 3">NRRL 28638</strain>
    </source>
</reference>
<evidence type="ECO:0000313" key="2">
    <source>
        <dbReference type="EMBL" id="KXN67058.1"/>
    </source>
</evidence>
<proteinExistence type="predicted"/>
<dbReference type="EMBL" id="KQ964664">
    <property type="protein sequence ID" value="KXN67058.1"/>
    <property type="molecule type" value="Genomic_DNA"/>
</dbReference>